<dbReference type="Gene3D" id="3.30.420.10">
    <property type="entry name" value="Ribonuclease H-like superfamily/Ribonuclease H"/>
    <property type="match status" value="1"/>
</dbReference>
<keyword evidence="3" id="KW-1185">Reference proteome</keyword>
<dbReference type="Proteomes" id="UP000276991">
    <property type="component" value="Unassembled WGS sequence"/>
</dbReference>
<accession>A0A498SEM7</accession>
<dbReference type="GO" id="GO:0003676">
    <property type="term" value="F:nucleic acid binding"/>
    <property type="evidence" value="ECO:0007669"/>
    <property type="project" value="InterPro"/>
</dbReference>
<dbReference type="AlphaFoldDB" id="A0A498SEM7"/>
<name>A0A498SEM7_ACAVI</name>
<dbReference type="OrthoDB" id="8006012at2759"/>
<proteinExistence type="predicted"/>
<sequence length="154" mass="18125">MLRFLAKVSKEKISDLKGFSKELIVKHYHEKSFHASVRYTWNKMRRRYWIRHGRVYIKKILRKICKGCAMWVATPFEQPDFPPLLEFQDRLKQGFISRRKQPKHIISDNAKNLIAASKVIVELNRMESGTMEWEFITPGAPWQGCICERIGGSS</sequence>
<reference evidence="2 3" key="1">
    <citation type="submission" date="2018-08" db="EMBL/GenBank/DDBJ databases">
        <authorList>
            <person name="Laetsch R D."/>
            <person name="Stevens L."/>
            <person name="Kumar S."/>
            <person name="Blaxter L. M."/>
        </authorList>
    </citation>
    <scope>NUCLEOTIDE SEQUENCE [LARGE SCALE GENOMIC DNA]</scope>
</reference>
<feature type="domain" description="Integrase zinc-binding" evidence="1">
    <location>
        <begin position="21"/>
        <end position="69"/>
    </location>
</feature>
<gene>
    <name evidence="2" type="ORF">NAV_LOCUS5142</name>
</gene>
<dbReference type="InterPro" id="IPR036397">
    <property type="entry name" value="RNaseH_sf"/>
</dbReference>
<dbReference type="Pfam" id="PF17921">
    <property type="entry name" value="Integrase_H2C2"/>
    <property type="match status" value="1"/>
</dbReference>
<evidence type="ECO:0000259" key="1">
    <source>
        <dbReference type="Pfam" id="PF17921"/>
    </source>
</evidence>
<dbReference type="InterPro" id="IPR041588">
    <property type="entry name" value="Integrase_H2C2"/>
</dbReference>
<protein>
    <recommendedName>
        <fullName evidence="1">Integrase zinc-binding domain-containing protein</fullName>
    </recommendedName>
</protein>
<evidence type="ECO:0000313" key="2">
    <source>
        <dbReference type="EMBL" id="VBB30351.1"/>
    </source>
</evidence>
<dbReference type="STRING" id="6277.A0A498SEM7"/>
<organism evidence="2 3">
    <name type="scientific">Acanthocheilonema viteae</name>
    <name type="common">Filarial nematode worm</name>
    <name type="synonym">Dipetalonema viteae</name>
    <dbReference type="NCBI Taxonomy" id="6277"/>
    <lineage>
        <taxon>Eukaryota</taxon>
        <taxon>Metazoa</taxon>
        <taxon>Ecdysozoa</taxon>
        <taxon>Nematoda</taxon>
        <taxon>Chromadorea</taxon>
        <taxon>Rhabditida</taxon>
        <taxon>Spirurina</taxon>
        <taxon>Spiruromorpha</taxon>
        <taxon>Filarioidea</taxon>
        <taxon>Onchocercidae</taxon>
        <taxon>Acanthocheilonema</taxon>
    </lineage>
</organism>
<dbReference type="EMBL" id="UPTC01000852">
    <property type="protein sequence ID" value="VBB30351.1"/>
    <property type="molecule type" value="Genomic_DNA"/>
</dbReference>
<evidence type="ECO:0000313" key="3">
    <source>
        <dbReference type="Proteomes" id="UP000276991"/>
    </source>
</evidence>